<dbReference type="Proteomes" id="UP000433876">
    <property type="component" value="Unassembled WGS sequence"/>
</dbReference>
<proteinExistence type="predicted"/>
<gene>
    <name evidence="1" type="ORF">SMACR_00339</name>
</gene>
<dbReference type="VEuPathDB" id="FungiDB:SMAC_00339"/>
<evidence type="ECO:0000313" key="2">
    <source>
        <dbReference type="Proteomes" id="UP000433876"/>
    </source>
</evidence>
<organism evidence="1 2">
    <name type="scientific">Sordaria macrospora</name>
    <dbReference type="NCBI Taxonomy" id="5147"/>
    <lineage>
        <taxon>Eukaryota</taxon>
        <taxon>Fungi</taxon>
        <taxon>Dikarya</taxon>
        <taxon>Ascomycota</taxon>
        <taxon>Pezizomycotina</taxon>
        <taxon>Sordariomycetes</taxon>
        <taxon>Sordariomycetidae</taxon>
        <taxon>Sordariales</taxon>
        <taxon>Sordariaceae</taxon>
        <taxon>Sordaria</taxon>
    </lineage>
</organism>
<comment type="caution">
    <text evidence="1">The sequence shown here is derived from an EMBL/GenBank/DDBJ whole genome shotgun (WGS) entry which is preliminary data.</text>
</comment>
<evidence type="ECO:0000313" key="1">
    <source>
        <dbReference type="EMBL" id="KAA8636911.1"/>
    </source>
</evidence>
<reference evidence="1 2" key="1">
    <citation type="submission" date="2017-07" db="EMBL/GenBank/DDBJ databases">
        <title>Genome sequence of the Sordaria macrospora wild type strain R19027.</title>
        <authorList>
            <person name="Nowrousian M."/>
            <person name="Teichert I."/>
            <person name="Kueck U."/>
        </authorList>
    </citation>
    <scope>NUCLEOTIDE SEQUENCE [LARGE SCALE GENOMIC DNA]</scope>
    <source>
        <strain evidence="1 2">R19027</strain>
        <tissue evidence="1">Mycelium</tissue>
    </source>
</reference>
<protein>
    <submittedName>
        <fullName evidence="1">Uncharacterized protein</fullName>
    </submittedName>
</protein>
<dbReference type="EMBL" id="NMPR01000001">
    <property type="protein sequence ID" value="KAA8636911.1"/>
    <property type="molecule type" value="Genomic_DNA"/>
</dbReference>
<accession>A0A8S9A7J4</accession>
<sequence length="67" mass="7484">MRTEDDDADTDDDDCEKPDLSLLSLPNADSVHFGVKPRTSPFGQINPFIADRTSRIFRRSPTAVPHV</sequence>
<dbReference type="AlphaFoldDB" id="A0A8S9A7J4"/>
<name>A0A8S9A7J4_SORMA</name>